<evidence type="ECO:0000313" key="8">
    <source>
        <dbReference type="EMBL" id="GAA1500792.1"/>
    </source>
</evidence>
<dbReference type="InterPro" id="IPR000772">
    <property type="entry name" value="Ricin_B_lectin"/>
</dbReference>
<dbReference type="Pfam" id="PF22704">
    <property type="entry name" value="CBM13-like"/>
    <property type="match status" value="1"/>
</dbReference>
<keyword evidence="4 5" id="KW-0326">Glycosidase</keyword>
<keyword evidence="3 5" id="KW-0378">Hydrolase</keyword>
<dbReference type="PROSITE" id="PS50231">
    <property type="entry name" value="RICIN_B_LECTIN"/>
    <property type="match status" value="1"/>
</dbReference>
<evidence type="ECO:0000259" key="7">
    <source>
        <dbReference type="PROSITE" id="PS51175"/>
    </source>
</evidence>
<organism evidence="8 9">
    <name type="scientific">Dactylosporangium maewongense</name>
    <dbReference type="NCBI Taxonomy" id="634393"/>
    <lineage>
        <taxon>Bacteria</taxon>
        <taxon>Bacillati</taxon>
        <taxon>Actinomycetota</taxon>
        <taxon>Actinomycetes</taxon>
        <taxon>Micromonosporales</taxon>
        <taxon>Micromonosporaceae</taxon>
        <taxon>Dactylosporangium</taxon>
    </lineage>
</organism>
<dbReference type="InterPro" id="IPR035992">
    <property type="entry name" value="Ricin_B-like_lectins"/>
</dbReference>
<feature type="domain" description="CBM6" evidence="7">
    <location>
        <begin position="417"/>
        <end position="541"/>
    </location>
</feature>
<dbReference type="InterPro" id="IPR017853">
    <property type="entry name" value="GH"/>
</dbReference>
<keyword evidence="9" id="KW-1185">Reference proteome</keyword>
<dbReference type="EC" id="3.2.1.22" evidence="5"/>
<dbReference type="PANTHER" id="PTHR11452:SF75">
    <property type="entry name" value="ALPHA-GALACTOSIDASE MEL1"/>
    <property type="match status" value="1"/>
</dbReference>
<evidence type="ECO:0000313" key="9">
    <source>
        <dbReference type="Proteomes" id="UP001501470"/>
    </source>
</evidence>
<dbReference type="Gene3D" id="2.60.40.1180">
    <property type="entry name" value="Golgi alpha-mannosidase II"/>
    <property type="match status" value="1"/>
</dbReference>
<comment type="similarity">
    <text evidence="1 5">Belongs to the glycosyl hydrolase 27 family.</text>
</comment>
<evidence type="ECO:0000256" key="4">
    <source>
        <dbReference type="ARBA" id="ARBA00023295"/>
    </source>
</evidence>
<dbReference type="SUPFAM" id="SSF50370">
    <property type="entry name" value="Ricin B-like lectins"/>
    <property type="match status" value="1"/>
</dbReference>
<keyword evidence="2 6" id="KW-0732">Signal</keyword>
<reference evidence="9" key="1">
    <citation type="journal article" date="2019" name="Int. J. Syst. Evol. Microbiol.">
        <title>The Global Catalogue of Microorganisms (GCM) 10K type strain sequencing project: providing services to taxonomists for standard genome sequencing and annotation.</title>
        <authorList>
            <consortium name="The Broad Institute Genomics Platform"/>
            <consortium name="The Broad Institute Genome Sequencing Center for Infectious Disease"/>
            <person name="Wu L."/>
            <person name="Ma J."/>
        </authorList>
    </citation>
    <scope>NUCLEOTIDE SEQUENCE [LARGE SCALE GENOMIC DNA]</scope>
    <source>
        <strain evidence="9">JCM 15933</strain>
    </source>
</reference>
<name>A0ABP4KGD6_9ACTN</name>
<sequence length="675" mass="69817">MKHAVRLLALLALLAVYVATPARPALAAVTGTQVPVPPPPMGWASWNTFAAKINFNVIKAQADALVSSGLAAAGYKYVNIDEGWWQGTRDAAGNITVDTAEWPGGMAAIADYLHGKGLKAGIYTDAGRDGCGYYYPTGRPAAPGSGSEGHYAQDMLQFSRWGFDFVKVDWCGGSAEGLDPQSTYRAISAAVTSAAATTGRPLVLSICNWGVQSPWNWAPGMGAMWRTSTDIIYYGQTATQAMVLSNFDQGLHPAAQHTGYYNDPDMMIAGMPGLTAAQNRTHMGLWAISGAPLLIGDDLATMDATTRATLGNAEVIAVDQDPRGLQGVKVSDSQGRQVYGKVLAGSGRRAVLLLNRGTAAASMTVRWADLGLAATSASVRNLWSAQNAGSFATSYTVNVPANDAVLLTVTGTEAAATTYEAEATGNTRTGATVAACAGCSGGSKVGGIGNGGTLRFNAVAAPSAGLAVATIAYTNGDPTTRTATLQVNGQPSTVVAFPPTGSWTTAGTVSVIVPLTAGSANTLTFSNVAAWAPDLDAIEVRQLASAPAAVRVQGVQSGRCLDVDNSSTTNGVQLQLWDCNGQANQAWTVTSSKQLTVYGTKCLDAYNNGTTNGTAVVIWDCNGQANQQWNVNADGTISSAQSGLCLDASNRGTANGTKIILWACGSGTNQRWTLA</sequence>
<dbReference type="Gene3D" id="2.60.120.260">
    <property type="entry name" value="Galactose-binding domain-like"/>
    <property type="match status" value="1"/>
</dbReference>
<dbReference type="SMART" id="SM00458">
    <property type="entry name" value="RICIN"/>
    <property type="match status" value="1"/>
</dbReference>
<dbReference type="InterPro" id="IPR005084">
    <property type="entry name" value="CBM6"/>
</dbReference>
<dbReference type="CDD" id="cd04081">
    <property type="entry name" value="CBM35_galactosidase-like"/>
    <property type="match status" value="1"/>
</dbReference>
<accession>A0ABP4KGD6</accession>
<proteinExistence type="inferred from homology"/>
<dbReference type="InterPro" id="IPR013780">
    <property type="entry name" value="Glyco_hydro_b"/>
</dbReference>
<comment type="caution">
    <text evidence="8">The sequence shown here is derived from an EMBL/GenBank/DDBJ whole genome shotgun (WGS) entry which is preliminary data.</text>
</comment>
<dbReference type="SUPFAM" id="SSF51011">
    <property type="entry name" value="Glycosyl hydrolase domain"/>
    <property type="match status" value="1"/>
</dbReference>
<dbReference type="EMBL" id="BAAAQD010000001">
    <property type="protein sequence ID" value="GAA1500792.1"/>
    <property type="molecule type" value="Genomic_DNA"/>
</dbReference>
<dbReference type="SUPFAM" id="SSF49785">
    <property type="entry name" value="Galactose-binding domain-like"/>
    <property type="match status" value="1"/>
</dbReference>
<dbReference type="Gene3D" id="2.80.10.50">
    <property type="match status" value="1"/>
</dbReference>
<evidence type="ECO:0000256" key="6">
    <source>
        <dbReference type="SAM" id="SignalP"/>
    </source>
</evidence>
<dbReference type="Pfam" id="PF16499">
    <property type="entry name" value="Melibiase_2"/>
    <property type="match status" value="1"/>
</dbReference>
<dbReference type="InterPro" id="IPR002241">
    <property type="entry name" value="Glyco_hydro_27"/>
</dbReference>
<dbReference type="InterPro" id="IPR041233">
    <property type="entry name" value="Melibiase_C"/>
</dbReference>
<keyword evidence="5" id="KW-1015">Disulfide bond</keyword>
<gene>
    <name evidence="8" type="ORF">GCM10009827_007640</name>
</gene>
<dbReference type="Pfam" id="PF00652">
    <property type="entry name" value="Ricin_B_lectin"/>
    <property type="match status" value="1"/>
</dbReference>
<dbReference type="SUPFAM" id="SSF51445">
    <property type="entry name" value="(Trans)glycosidases"/>
    <property type="match status" value="1"/>
</dbReference>
<feature type="chain" id="PRO_5045431234" description="Alpha-galactosidase" evidence="6">
    <location>
        <begin position="28"/>
        <end position="675"/>
    </location>
</feature>
<dbReference type="CDD" id="cd23418">
    <property type="entry name" value="beta-trefoil_Ricin_XLN-like"/>
    <property type="match status" value="1"/>
</dbReference>
<dbReference type="RefSeq" id="WP_344499504.1">
    <property type="nucleotide sequence ID" value="NZ_BAAAQD010000001.1"/>
</dbReference>
<dbReference type="InterPro" id="IPR055240">
    <property type="entry name" value="CBM13-like"/>
</dbReference>
<dbReference type="InterPro" id="IPR013785">
    <property type="entry name" value="Aldolase_TIM"/>
</dbReference>
<comment type="catalytic activity">
    <reaction evidence="5">
        <text>Hydrolysis of terminal, non-reducing alpha-D-galactose residues in alpha-D-galactosides, including galactose oligosaccharides, galactomannans and galactolipids.</text>
        <dbReference type="EC" id="3.2.1.22"/>
    </reaction>
</comment>
<protein>
    <recommendedName>
        <fullName evidence="5">Alpha-galactosidase</fullName>
        <ecNumber evidence="5">3.2.1.22</ecNumber>
    </recommendedName>
    <alternativeName>
        <fullName evidence="5">Melibiase</fullName>
    </alternativeName>
</protein>
<evidence type="ECO:0000256" key="2">
    <source>
        <dbReference type="ARBA" id="ARBA00022729"/>
    </source>
</evidence>
<dbReference type="Proteomes" id="UP001501470">
    <property type="component" value="Unassembled WGS sequence"/>
</dbReference>
<feature type="signal peptide" evidence="6">
    <location>
        <begin position="1"/>
        <end position="27"/>
    </location>
</feature>
<dbReference type="PANTHER" id="PTHR11452">
    <property type="entry name" value="ALPHA-GALACTOSIDASE/ALPHA-N-ACETYLGALACTOSAMINIDASE"/>
    <property type="match status" value="1"/>
</dbReference>
<dbReference type="CDD" id="cd14792">
    <property type="entry name" value="GH27"/>
    <property type="match status" value="1"/>
</dbReference>
<dbReference type="PRINTS" id="PR00740">
    <property type="entry name" value="GLHYDRLASE27"/>
</dbReference>
<dbReference type="Pfam" id="PF17801">
    <property type="entry name" value="Melibiase_C"/>
    <property type="match status" value="1"/>
</dbReference>
<dbReference type="InterPro" id="IPR008979">
    <property type="entry name" value="Galactose-bd-like_sf"/>
</dbReference>
<dbReference type="PROSITE" id="PS51175">
    <property type="entry name" value="CBM6"/>
    <property type="match status" value="1"/>
</dbReference>
<evidence type="ECO:0000256" key="3">
    <source>
        <dbReference type="ARBA" id="ARBA00022801"/>
    </source>
</evidence>
<evidence type="ECO:0000256" key="5">
    <source>
        <dbReference type="RuleBase" id="RU361168"/>
    </source>
</evidence>
<evidence type="ECO:0000256" key="1">
    <source>
        <dbReference type="ARBA" id="ARBA00009743"/>
    </source>
</evidence>
<dbReference type="Gene3D" id="3.20.20.70">
    <property type="entry name" value="Aldolase class I"/>
    <property type="match status" value="1"/>
</dbReference>